<dbReference type="InterPro" id="IPR009100">
    <property type="entry name" value="AcylCoA_DH/oxidase_NM_dom_sf"/>
</dbReference>
<dbReference type="SUPFAM" id="SSF56645">
    <property type="entry name" value="Acyl-CoA dehydrogenase NM domain-like"/>
    <property type="match status" value="1"/>
</dbReference>
<evidence type="ECO:0000313" key="2">
    <source>
        <dbReference type="Proteomes" id="UP001596223"/>
    </source>
</evidence>
<dbReference type="Proteomes" id="UP001596223">
    <property type="component" value="Unassembled WGS sequence"/>
</dbReference>
<name>A0ABW1JSX5_9NOCA</name>
<dbReference type="InterPro" id="IPR046373">
    <property type="entry name" value="Acyl-CoA_Oxase/DH_mid-dom_sf"/>
</dbReference>
<dbReference type="EMBL" id="JBHSQN010000006">
    <property type="protein sequence ID" value="MFC6011713.1"/>
    <property type="molecule type" value="Genomic_DNA"/>
</dbReference>
<sequence length="307" mass="32144">MNSSVFDFLLTATPADHTAADVAGEWAHHRARSAGFAASVDRAAIAGFDAATTGPAFLGGYQEALHALVPTLDPGELSSMCATESTGARPSAMTTTVSSDGLVTGTKSFATLGPYADRFLVIARSGEVDGRAVLRAVLVPAGPAVTVTPLPELPFTPEIPHGTVTFDGASGEVLPGDGYADYLKPFRTVEDLHVVAAVLGQLVRVGRLSQWPEGAVEQLLALFAGVRGVAAEDPRSPGVHIALGGLFDRLTRLRTELEPLWTTVDPDTRARWERDQPLLGVAGKVRAARLAAAWGHLVNVPSPLSSK</sequence>
<dbReference type="RefSeq" id="WP_378603903.1">
    <property type="nucleotide sequence ID" value="NZ_JBHSQN010000006.1"/>
</dbReference>
<organism evidence="1 2">
    <name type="scientific">Nocardia lasii</name>
    <dbReference type="NCBI Taxonomy" id="1616107"/>
    <lineage>
        <taxon>Bacteria</taxon>
        <taxon>Bacillati</taxon>
        <taxon>Actinomycetota</taxon>
        <taxon>Actinomycetes</taxon>
        <taxon>Mycobacteriales</taxon>
        <taxon>Nocardiaceae</taxon>
        <taxon>Nocardia</taxon>
    </lineage>
</organism>
<accession>A0ABW1JSX5</accession>
<reference evidence="2" key="1">
    <citation type="journal article" date="2019" name="Int. J. Syst. Evol. Microbiol.">
        <title>The Global Catalogue of Microorganisms (GCM) 10K type strain sequencing project: providing services to taxonomists for standard genome sequencing and annotation.</title>
        <authorList>
            <consortium name="The Broad Institute Genomics Platform"/>
            <consortium name="The Broad Institute Genome Sequencing Center for Infectious Disease"/>
            <person name="Wu L."/>
            <person name="Ma J."/>
        </authorList>
    </citation>
    <scope>NUCLEOTIDE SEQUENCE [LARGE SCALE GENOMIC DNA]</scope>
    <source>
        <strain evidence="2">CCUG 36956</strain>
    </source>
</reference>
<keyword evidence="2" id="KW-1185">Reference proteome</keyword>
<evidence type="ECO:0000313" key="1">
    <source>
        <dbReference type="EMBL" id="MFC6011713.1"/>
    </source>
</evidence>
<proteinExistence type="predicted"/>
<gene>
    <name evidence="1" type="ORF">ACFP3H_11675</name>
</gene>
<protein>
    <submittedName>
        <fullName evidence="1">Acyl-CoA dehydrogenase</fullName>
    </submittedName>
</protein>
<dbReference type="Gene3D" id="2.40.110.10">
    <property type="entry name" value="Butyryl-CoA Dehydrogenase, subunit A, domain 2"/>
    <property type="match status" value="1"/>
</dbReference>
<comment type="caution">
    <text evidence="1">The sequence shown here is derived from an EMBL/GenBank/DDBJ whole genome shotgun (WGS) entry which is preliminary data.</text>
</comment>